<accession>A0A4Q9KRY5</accession>
<keyword evidence="9 11" id="KW-0472">Membrane</keyword>
<dbReference type="Proteomes" id="UP000292362">
    <property type="component" value="Unassembled WGS sequence"/>
</dbReference>
<keyword evidence="6 11" id="KW-0812">Transmembrane</keyword>
<evidence type="ECO:0000313" key="13">
    <source>
        <dbReference type="Proteomes" id="UP000292362"/>
    </source>
</evidence>
<keyword evidence="8 11" id="KW-1133">Transmembrane helix</keyword>
<feature type="transmembrane region" description="Helical" evidence="11">
    <location>
        <begin position="294"/>
        <end position="316"/>
    </location>
</feature>
<feature type="transmembrane region" description="Helical" evidence="11">
    <location>
        <begin position="73"/>
        <end position="97"/>
    </location>
</feature>
<keyword evidence="7" id="KW-0256">Endoplasmic reticulum</keyword>
<feature type="transmembrane region" description="Helical" evidence="11">
    <location>
        <begin position="215"/>
        <end position="241"/>
    </location>
</feature>
<dbReference type="EMBL" id="PITJ01002249">
    <property type="protein sequence ID" value="TBT97468.1"/>
    <property type="molecule type" value="Genomic_DNA"/>
</dbReference>
<protein>
    <recommendedName>
        <fullName evidence="5">UDP-N-acetylglucosamine transferase subunit ALG14</fullName>
    </recommendedName>
    <alternativeName>
        <fullName evidence="10">Asparagine-linked glycosylation protein 14</fullName>
    </alternativeName>
</protein>
<comment type="subcellular location">
    <subcellularLocation>
        <location evidence="1">Endoplasmic reticulum membrane</location>
        <topology evidence="1">Single-pass membrane protein</topology>
    </subcellularLocation>
    <subcellularLocation>
        <location evidence="2">Nucleus membrane</location>
        <topology evidence="2">Single-pass membrane protein</topology>
    </subcellularLocation>
</comment>
<feature type="transmembrane region" description="Helical" evidence="11">
    <location>
        <begin position="150"/>
        <end position="175"/>
    </location>
</feature>
<name>A0A4Q9KRY5_9MICR</name>
<dbReference type="VEuPathDB" id="MicrosporidiaDB:CWI37_2249p0010"/>
<evidence type="ECO:0000256" key="5">
    <source>
        <dbReference type="ARBA" id="ARBA00017467"/>
    </source>
</evidence>
<comment type="similarity">
    <text evidence="3">Belongs to the ALG14 family.</text>
</comment>
<reference evidence="12 13" key="1">
    <citation type="submission" date="2017-12" db="EMBL/GenBank/DDBJ databases">
        <authorList>
            <person name="Pombert J.-F."/>
            <person name="Haag K.L."/>
            <person name="Ebert D."/>
        </authorList>
    </citation>
    <scope>NUCLEOTIDE SEQUENCE [LARGE SCALE GENOMIC DNA]</scope>
    <source>
        <strain evidence="12">FI-OER-3-3</strain>
    </source>
</reference>
<dbReference type="AlphaFoldDB" id="A0A4Q9KRY5"/>
<evidence type="ECO:0000256" key="11">
    <source>
        <dbReference type="SAM" id="Phobius"/>
    </source>
</evidence>
<evidence type="ECO:0000256" key="6">
    <source>
        <dbReference type="ARBA" id="ARBA00022692"/>
    </source>
</evidence>
<proteinExistence type="inferred from homology"/>
<dbReference type="GO" id="GO:0043541">
    <property type="term" value="C:UDP-N-acetylglucosamine transferase complex"/>
    <property type="evidence" value="ECO:0007669"/>
    <property type="project" value="TreeGrafter"/>
</dbReference>
<dbReference type="PANTHER" id="PTHR12154:SF4">
    <property type="entry name" value="UDP-N-ACETYLGLUCOSAMINE TRANSFERASE SUBUNIT ALG14 HOMOLOG"/>
    <property type="match status" value="1"/>
</dbReference>
<dbReference type="GO" id="GO:0004577">
    <property type="term" value="F:N-acetylglucosaminyldiphosphodolichol N-acetylglucosaminyltransferase activity"/>
    <property type="evidence" value="ECO:0007669"/>
    <property type="project" value="TreeGrafter"/>
</dbReference>
<dbReference type="Pfam" id="PF08660">
    <property type="entry name" value="Alg14"/>
    <property type="match status" value="2"/>
</dbReference>
<evidence type="ECO:0000256" key="2">
    <source>
        <dbReference type="ARBA" id="ARBA00004590"/>
    </source>
</evidence>
<evidence type="ECO:0000256" key="3">
    <source>
        <dbReference type="ARBA" id="ARBA00009731"/>
    </source>
</evidence>
<feature type="transmembrane region" description="Helical" evidence="11">
    <location>
        <begin position="253"/>
        <end position="273"/>
    </location>
</feature>
<organism evidence="12 13">
    <name type="scientific">Hamiltosporidium tvaerminnensis</name>
    <dbReference type="NCBI Taxonomy" id="1176355"/>
    <lineage>
        <taxon>Eukaryota</taxon>
        <taxon>Fungi</taxon>
        <taxon>Fungi incertae sedis</taxon>
        <taxon>Microsporidia</taxon>
        <taxon>Dubosqiidae</taxon>
        <taxon>Hamiltosporidium</taxon>
    </lineage>
</organism>
<dbReference type="GO" id="GO:0006488">
    <property type="term" value="P:dolichol-linked oligosaccharide biosynthetic process"/>
    <property type="evidence" value="ECO:0007669"/>
    <property type="project" value="InterPro"/>
</dbReference>
<evidence type="ECO:0000313" key="12">
    <source>
        <dbReference type="EMBL" id="TBT97468.1"/>
    </source>
</evidence>
<evidence type="ECO:0000256" key="10">
    <source>
        <dbReference type="ARBA" id="ARBA00032062"/>
    </source>
</evidence>
<comment type="caution">
    <text evidence="12">The sequence shown here is derived from an EMBL/GenBank/DDBJ whole genome shotgun (WGS) entry which is preliminary data.</text>
</comment>
<dbReference type="InterPro" id="IPR013969">
    <property type="entry name" value="Oligosacch_biosynth_Alg14"/>
</dbReference>
<feature type="transmembrane region" description="Helical" evidence="11">
    <location>
        <begin position="181"/>
        <end position="203"/>
    </location>
</feature>
<gene>
    <name evidence="12" type="ORF">CWI37_2249p0010</name>
</gene>
<sequence length="397" mass="47231">MRNIICVLGSGGHTYEMLLILKKSWNKINKCCFILGRDDWISLENIKDMQYREGIKILQCYRPTVVKEKKIDFVFITVLVCILSISVSIFVFLFLYIFNVYKQYTLVEEYIFENINNSIYCSVFYLLRNIISDIINIFTSIQSVYVKVFYLLRNIISDIINIFTSILSPYCSVFYLPRDFILVNIINIFTSIQSVYVKVFYLLRNIISDIYIRIVAYNSLYYSMFISCFVILLSIFLFTHLLGINFQLNVKYLIRKFISVLIVPISCILRIYTYLISKILLPLILYQIYFIKKLLYWFLYLVRLLISILDCIILSFKVENEYEWIICNGPGLCCIVGIFFKYTRGTKICYVESITRSERLSLSGQIMEYICDEFYVQSDKLLKNKRIYKNFMFNEDR</sequence>
<feature type="transmembrane region" description="Helical" evidence="11">
    <location>
        <begin position="322"/>
        <end position="340"/>
    </location>
</feature>
<evidence type="ECO:0000256" key="1">
    <source>
        <dbReference type="ARBA" id="ARBA00004389"/>
    </source>
</evidence>
<dbReference type="PANTHER" id="PTHR12154">
    <property type="entry name" value="GLYCOSYL TRANSFERASE-RELATED"/>
    <property type="match status" value="1"/>
</dbReference>
<evidence type="ECO:0000256" key="8">
    <source>
        <dbReference type="ARBA" id="ARBA00022989"/>
    </source>
</evidence>
<evidence type="ECO:0000256" key="9">
    <source>
        <dbReference type="ARBA" id="ARBA00023136"/>
    </source>
</evidence>
<dbReference type="GO" id="GO:0031965">
    <property type="term" value="C:nuclear membrane"/>
    <property type="evidence" value="ECO:0007669"/>
    <property type="project" value="UniProtKB-SubCell"/>
</dbReference>
<comment type="subunit">
    <text evidence="4">Heterodimer with ALG13 to form a functional enzyme.</text>
</comment>
<evidence type="ECO:0000256" key="7">
    <source>
        <dbReference type="ARBA" id="ARBA00022824"/>
    </source>
</evidence>
<evidence type="ECO:0000256" key="4">
    <source>
        <dbReference type="ARBA" id="ARBA00011335"/>
    </source>
</evidence>